<sequence length="389" mass="40992">MVSGYLHRRPLYLPPGWDRGEKRCSACKKEDVRRSGNLSVGTGCSLSADVAPARLPTRPPLLLAPTRGHAHSRRHRPPWPPLALHAVPPPPATLRMSQDLKPHLLGSLVLTGPIAAAQLAGTLPDLGSSRAELSSFVDPGLLGLPSLDSSRKKLRRPLLHLRRRSPSDSGRFPAEIGSSTAALAQCAVEGRPCAAQRCPAGAPPCPAAGRPYRRRERRAAACHVAGRPARALDPAALLGSSARLAVRVRVPRRPRLRASRSAFASARHLLPPCPAALAAEGSTAGEGRPRASTSSRPWTRRLERGNAAPGRGGSTAGEGRPRASTSSRPWTRRLEGGNAAAAASLAAEARSVGGELGRREGPAQGEGDRAARRRRSMERGGHGGWGGSH</sequence>
<dbReference type="AlphaFoldDB" id="A0A8T0TB00"/>
<keyword evidence="3" id="KW-1185">Reference proteome</keyword>
<organism evidence="2 3">
    <name type="scientific">Panicum virgatum</name>
    <name type="common">Blackwell switchgrass</name>
    <dbReference type="NCBI Taxonomy" id="38727"/>
    <lineage>
        <taxon>Eukaryota</taxon>
        <taxon>Viridiplantae</taxon>
        <taxon>Streptophyta</taxon>
        <taxon>Embryophyta</taxon>
        <taxon>Tracheophyta</taxon>
        <taxon>Spermatophyta</taxon>
        <taxon>Magnoliopsida</taxon>
        <taxon>Liliopsida</taxon>
        <taxon>Poales</taxon>
        <taxon>Poaceae</taxon>
        <taxon>PACMAD clade</taxon>
        <taxon>Panicoideae</taxon>
        <taxon>Panicodae</taxon>
        <taxon>Paniceae</taxon>
        <taxon>Panicinae</taxon>
        <taxon>Panicum</taxon>
        <taxon>Panicum sect. Hiantes</taxon>
    </lineage>
</organism>
<comment type="caution">
    <text evidence="2">The sequence shown here is derived from an EMBL/GenBank/DDBJ whole genome shotgun (WGS) entry which is preliminary data.</text>
</comment>
<evidence type="ECO:0000256" key="1">
    <source>
        <dbReference type="SAM" id="MobiDB-lite"/>
    </source>
</evidence>
<proteinExistence type="predicted"/>
<evidence type="ECO:0000313" key="2">
    <source>
        <dbReference type="EMBL" id="KAG2606405.1"/>
    </source>
</evidence>
<accession>A0A8T0TB00</accession>
<feature type="compositionally biased region" description="Low complexity" evidence="1">
    <location>
        <begin position="336"/>
        <end position="351"/>
    </location>
</feature>
<protein>
    <submittedName>
        <fullName evidence="2">Uncharacterized protein</fullName>
    </submittedName>
</protein>
<reference evidence="2" key="1">
    <citation type="submission" date="2020-05" db="EMBL/GenBank/DDBJ databases">
        <title>WGS assembly of Panicum virgatum.</title>
        <authorList>
            <person name="Lovell J.T."/>
            <person name="Jenkins J."/>
            <person name="Shu S."/>
            <person name="Juenger T.E."/>
            <person name="Schmutz J."/>
        </authorList>
    </citation>
    <scope>NUCLEOTIDE SEQUENCE</scope>
    <source>
        <strain evidence="2">AP13</strain>
    </source>
</reference>
<dbReference type="EMBL" id="CM029044">
    <property type="protein sequence ID" value="KAG2606405.1"/>
    <property type="molecule type" value="Genomic_DNA"/>
</dbReference>
<gene>
    <name evidence="2" type="ORF">PVAP13_4NG207733</name>
</gene>
<dbReference type="Proteomes" id="UP000823388">
    <property type="component" value="Chromosome 4N"/>
</dbReference>
<feature type="region of interest" description="Disordered" evidence="1">
    <location>
        <begin position="279"/>
        <end position="389"/>
    </location>
</feature>
<feature type="compositionally biased region" description="Basic and acidic residues" evidence="1">
    <location>
        <begin position="356"/>
        <end position="370"/>
    </location>
</feature>
<name>A0A8T0TB00_PANVG</name>
<evidence type="ECO:0000313" key="3">
    <source>
        <dbReference type="Proteomes" id="UP000823388"/>
    </source>
</evidence>